<proteinExistence type="inferred from homology"/>
<keyword evidence="2" id="KW-0813">Transport</keyword>
<evidence type="ECO:0000259" key="11">
    <source>
        <dbReference type="PROSITE" id="PS50859"/>
    </source>
</evidence>
<evidence type="ECO:0000256" key="2">
    <source>
        <dbReference type="ARBA" id="ARBA00022448"/>
    </source>
</evidence>
<keyword evidence="3 10" id="KW-0812">Transmembrane</keyword>
<keyword evidence="5 10" id="KW-1133">Transmembrane helix</keyword>
<evidence type="ECO:0000256" key="4">
    <source>
        <dbReference type="ARBA" id="ARBA00022927"/>
    </source>
</evidence>
<keyword evidence="8" id="KW-0175">Coiled coil</keyword>
<dbReference type="PRINTS" id="PR00219">
    <property type="entry name" value="SYNAPTOBREVN"/>
</dbReference>
<evidence type="ECO:0000256" key="3">
    <source>
        <dbReference type="ARBA" id="ARBA00022692"/>
    </source>
</evidence>
<feature type="transmembrane region" description="Helical" evidence="10">
    <location>
        <begin position="187"/>
        <end position="208"/>
    </location>
</feature>
<gene>
    <name evidence="13" type="ORF">AKO1_006425</name>
</gene>
<dbReference type="InterPro" id="IPR001388">
    <property type="entry name" value="Synaptobrevin-like"/>
</dbReference>
<dbReference type="EMBL" id="JAOPGA020000124">
    <property type="protein sequence ID" value="KAL0476974.1"/>
    <property type="molecule type" value="Genomic_DNA"/>
</dbReference>
<dbReference type="AlphaFoldDB" id="A0AAW2YIX7"/>
<dbReference type="Pfam" id="PF13774">
    <property type="entry name" value="Longin"/>
    <property type="match status" value="1"/>
</dbReference>
<keyword evidence="4" id="KW-0653">Protein transport</keyword>
<dbReference type="InterPro" id="IPR010908">
    <property type="entry name" value="Longin_dom"/>
</dbReference>
<dbReference type="CDD" id="cd14824">
    <property type="entry name" value="Longin"/>
    <property type="match status" value="1"/>
</dbReference>
<dbReference type="SUPFAM" id="SSF64356">
    <property type="entry name" value="SNARE-like"/>
    <property type="match status" value="1"/>
</dbReference>
<feature type="compositionally biased region" description="Polar residues" evidence="9">
    <location>
        <begin position="222"/>
        <end position="237"/>
    </location>
</feature>
<evidence type="ECO:0000256" key="7">
    <source>
        <dbReference type="ARBA" id="ARBA00046280"/>
    </source>
</evidence>
<dbReference type="InterPro" id="IPR042855">
    <property type="entry name" value="V_SNARE_CC"/>
</dbReference>
<comment type="similarity">
    <text evidence="1">Belongs to the synaptobrevin family.</text>
</comment>
<evidence type="ECO:0000256" key="10">
    <source>
        <dbReference type="SAM" id="Phobius"/>
    </source>
</evidence>
<protein>
    <submittedName>
        <fullName evidence="13">Vesicle-associated membrane protein 7</fullName>
    </submittedName>
</protein>
<evidence type="ECO:0000256" key="5">
    <source>
        <dbReference type="ARBA" id="ARBA00022989"/>
    </source>
</evidence>
<reference evidence="13 14" key="1">
    <citation type="submission" date="2024-03" db="EMBL/GenBank/DDBJ databases">
        <title>The Acrasis kona genome and developmental transcriptomes reveal deep origins of eukaryotic multicellular pathways.</title>
        <authorList>
            <person name="Sheikh S."/>
            <person name="Fu C.-J."/>
            <person name="Brown M.W."/>
            <person name="Baldauf S.L."/>
        </authorList>
    </citation>
    <scope>NUCLEOTIDE SEQUENCE [LARGE SCALE GENOMIC DNA]</scope>
    <source>
        <strain evidence="13 14">ATCC MYA-3509</strain>
    </source>
</reference>
<evidence type="ECO:0000259" key="12">
    <source>
        <dbReference type="PROSITE" id="PS50892"/>
    </source>
</evidence>
<feature type="domain" description="Longin" evidence="11">
    <location>
        <begin position="3"/>
        <end position="110"/>
    </location>
</feature>
<evidence type="ECO:0000256" key="9">
    <source>
        <dbReference type="SAM" id="MobiDB-lite"/>
    </source>
</evidence>
<keyword evidence="14" id="KW-1185">Reference proteome</keyword>
<dbReference type="FunFam" id="1.20.5.110:FF:000004">
    <property type="entry name" value="Vesicle-associated membrane protein 7"/>
    <property type="match status" value="1"/>
</dbReference>
<dbReference type="SMART" id="SM01270">
    <property type="entry name" value="Longin"/>
    <property type="match status" value="1"/>
</dbReference>
<evidence type="ECO:0000256" key="6">
    <source>
        <dbReference type="ARBA" id="ARBA00023136"/>
    </source>
</evidence>
<dbReference type="PANTHER" id="PTHR21136">
    <property type="entry name" value="SNARE PROTEINS"/>
    <property type="match status" value="1"/>
</dbReference>
<sequence length="243" mass="28005">MAIIYALVAHTTTILAEHTQQKGNFQQISKQILEKLPTNNTKVSYLYDNYMFHICVDKGYTFFCMSEKDFGNRIPFEFLEDIKQRFHQSYGDKAQTAAAFSLNGDFGRILQRQMEYFSNSEESDKLTKVKGKIQQVKDIMIDNIDKVLERGEKIDLLVDRTADLSETAQHFRYKSKKLKTTMWWRNVKLIAILIIVILIVLFGVIWLICGIPDFDKCRQWTSTNQDTSPPSTTQAPGTPSPSI</sequence>
<dbReference type="PROSITE" id="PS50859">
    <property type="entry name" value="LONGIN"/>
    <property type="match status" value="1"/>
</dbReference>
<accession>A0AAW2YIX7</accession>
<feature type="domain" description="V-SNARE coiled-coil homology" evidence="12">
    <location>
        <begin position="125"/>
        <end position="185"/>
    </location>
</feature>
<dbReference type="SUPFAM" id="SSF58038">
    <property type="entry name" value="SNARE fusion complex"/>
    <property type="match status" value="1"/>
</dbReference>
<evidence type="ECO:0000313" key="14">
    <source>
        <dbReference type="Proteomes" id="UP001431209"/>
    </source>
</evidence>
<feature type="region of interest" description="Disordered" evidence="9">
    <location>
        <begin position="222"/>
        <end position="243"/>
    </location>
</feature>
<dbReference type="Gene3D" id="3.30.450.50">
    <property type="entry name" value="Longin domain"/>
    <property type="match status" value="1"/>
</dbReference>
<organism evidence="13 14">
    <name type="scientific">Acrasis kona</name>
    <dbReference type="NCBI Taxonomy" id="1008807"/>
    <lineage>
        <taxon>Eukaryota</taxon>
        <taxon>Discoba</taxon>
        <taxon>Heterolobosea</taxon>
        <taxon>Tetramitia</taxon>
        <taxon>Eutetramitia</taxon>
        <taxon>Acrasidae</taxon>
        <taxon>Acrasis</taxon>
    </lineage>
</organism>
<dbReference type="CDD" id="cd15843">
    <property type="entry name" value="R-SNARE"/>
    <property type="match status" value="1"/>
</dbReference>
<evidence type="ECO:0000256" key="1">
    <source>
        <dbReference type="ARBA" id="ARBA00008025"/>
    </source>
</evidence>
<dbReference type="InterPro" id="IPR051097">
    <property type="entry name" value="Synaptobrevin-like_transport"/>
</dbReference>
<dbReference type="Proteomes" id="UP001431209">
    <property type="component" value="Unassembled WGS sequence"/>
</dbReference>
<comment type="caution">
    <text evidence="13">The sequence shown here is derived from an EMBL/GenBank/DDBJ whole genome shotgun (WGS) entry which is preliminary data.</text>
</comment>
<dbReference type="GO" id="GO:0016192">
    <property type="term" value="P:vesicle-mediated transport"/>
    <property type="evidence" value="ECO:0007669"/>
    <property type="project" value="InterPro"/>
</dbReference>
<dbReference type="GO" id="GO:0005737">
    <property type="term" value="C:cytoplasm"/>
    <property type="evidence" value="ECO:0007669"/>
    <property type="project" value="UniProtKB-ARBA"/>
</dbReference>
<dbReference type="Pfam" id="PF00957">
    <property type="entry name" value="Synaptobrevin"/>
    <property type="match status" value="1"/>
</dbReference>
<keyword evidence="6 10" id="KW-0472">Membrane</keyword>
<evidence type="ECO:0000256" key="8">
    <source>
        <dbReference type="PROSITE-ProRule" id="PRU00290"/>
    </source>
</evidence>
<dbReference type="GO" id="GO:0016020">
    <property type="term" value="C:membrane"/>
    <property type="evidence" value="ECO:0007669"/>
    <property type="project" value="InterPro"/>
</dbReference>
<evidence type="ECO:0000313" key="13">
    <source>
        <dbReference type="EMBL" id="KAL0476974.1"/>
    </source>
</evidence>
<dbReference type="Gene3D" id="1.20.5.110">
    <property type="match status" value="1"/>
</dbReference>
<dbReference type="InterPro" id="IPR011012">
    <property type="entry name" value="Longin-like_dom_sf"/>
</dbReference>
<comment type="subcellular location">
    <subcellularLocation>
        <location evidence="7">Endomembrane system</location>
        <topology evidence="7">Single-pass type IV membrane protein</topology>
    </subcellularLocation>
</comment>
<dbReference type="PROSITE" id="PS00417">
    <property type="entry name" value="SYNAPTOBREVIN"/>
    <property type="match status" value="1"/>
</dbReference>
<name>A0AAW2YIX7_9EUKA</name>
<dbReference type="GO" id="GO:0012505">
    <property type="term" value="C:endomembrane system"/>
    <property type="evidence" value="ECO:0007669"/>
    <property type="project" value="UniProtKB-SubCell"/>
</dbReference>
<dbReference type="PROSITE" id="PS50892">
    <property type="entry name" value="V_SNARE"/>
    <property type="match status" value="1"/>
</dbReference>
<dbReference type="FunFam" id="3.30.450.50:FF:000015">
    <property type="entry name" value="Synaptobrevin 2 isoform 1"/>
    <property type="match status" value="1"/>
</dbReference>
<dbReference type="PANTHER" id="PTHR21136:SF168">
    <property type="entry name" value="VESICLE-ASSOCIATED MEMBRANE PROTEIN 9"/>
    <property type="match status" value="1"/>
</dbReference>
<dbReference type="GO" id="GO:0015031">
    <property type="term" value="P:protein transport"/>
    <property type="evidence" value="ECO:0007669"/>
    <property type="project" value="UniProtKB-KW"/>
</dbReference>